<evidence type="ECO:0000313" key="2">
    <source>
        <dbReference type="Proteomes" id="UP001164250"/>
    </source>
</evidence>
<protein>
    <submittedName>
        <fullName evidence="1">Uncharacterized protein</fullName>
    </submittedName>
</protein>
<dbReference type="Proteomes" id="UP001164250">
    <property type="component" value="Chromosome 5"/>
</dbReference>
<dbReference type="EMBL" id="CM047901">
    <property type="protein sequence ID" value="KAJ0097703.1"/>
    <property type="molecule type" value="Genomic_DNA"/>
</dbReference>
<organism evidence="1 2">
    <name type="scientific">Pistacia atlantica</name>
    <dbReference type="NCBI Taxonomy" id="434234"/>
    <lineage>
        <taxon>Eukaryota</taxon>
        <taxon>Viridiplantae</taxon>
        <taxon>Streptophyta</taxon>
        <taxon>Embryophyta</taxon>
        <taxon>Tracheophyta</taxon>
        <taxon>Spermatophyta</taxon>
        <taxon>Magnoliopsida</taxon>
        <taxon>eudicotyledons</taxon>
        <taxon>Gunneridae</taxon>
        <taxon>Pentapetalae</taxon>
        <taxon>rosids</taxon>
        <taxon>malvids</taxon>
        <taxon>Sapindales</taxon>
        <taxon>Anacardiaceae</taxon>
        <taxon>Pistacia</taxon>
    </lineage>
</organism>
<accession>A0ACC1BFT1</accession>
<comment type="caution">
    <text evidence="1">The sequence shown here is derived from an EMBL/GenBank/DDBJ whole genome shotgun (WGS) entry which is preliminary data.</text>
</comment>
<reference evidence="2" key="1">
    <citation type="journal article" date="2023" name="G3 (Bethesda)">
        <title>Genome assembly and association tests identify interacting loci associated with vigor, precocity, and sex in interspecific pistachio rootstocks.</title>
        <authorList>
            <person name="Palmer W."/>
            <person name="Jacygrad E."/>
            <person name="Sagayaradj S."/>
            <person name="Cavanaugh K."/>
            <person name="Han R."/>
            <person name="Bertier L."/>
            <person name="Beede B."/>
            <person name="Kafkas S."/>
            <person name="Golino D."/>
            <person name="Preece J."/>
            <person name="Michelmore R."/>
        </authorList>
    </citation>
    <scope>NUCLEOTIDE SEQUENCE [LARGE SCALE GENOMIC DNA]</scope>
</reference>
<sequence length="78" mass="8421">MPLKIKILGNVICSCQKRNLCCMINFGRWWPSEVLSGNTCRKGLGKGDGGSSNKVISTGSSCGQCNDKLPLSNTIHTY</sequence>
<name>A0ACC1BFT1_9ROSI</name>
<keyword evidence="2" id="KW-1185">Reference proteome</keyword>
<gene>
    <name evidence="1" type="ORF">Patl1_28448</name>
</gene>
<evidence type="ECO:0000313" key="1">
    <source>
        <dbReference type="EMBL" id="KAJ0097703.1"/>
    </source>
</evidence>
<proteinExistence type="predicted"/>